<dbReference type="InterPro" id="IPR001173">
    <property type="entry name" value="Glyco_trans_2-like"/>
</dbReference>
<evidence type="ECO:0000313" key="3">
    <source>
        <dbReference type="Proteomes" id="UP000238949"/>
    </source>
</evidence>
<dbReference type="SUPFAM" id="SSF53448">
    <property type="entry name" value="Nucleotide-diphospho-sugar transferases"/>
    <property type="match status" value="1"/>
</dbReference>
<comment type="caution">
    <text evidence="2">The sequence shown here is derived from an EMBL/GenBank/DDBJ whole genome shotgun (WGS) entry which is preliminary data.</text>
</comment>
<reference evidence="3" key="1">
    <citation type="journal article" date="2020" name="Int. J. Syst. Evol. Microbiol.">
        <title>Alteromonas alba sp. nov., a marine bacterium isolated from the seawater of the West Pacific Ocean.</title>
        <authorList>
            <person name="Sun C."/>
            <person name="Wu Y.-H."/>
            <person name="Xamxidin M."/>
            <person name="Cheng H."/>
            <person name="Xu X.-W."/>
        </authorList>
    </citation>
    <scope>NUCLEOTIDE SEQUENCE [LARGE SCALE GENOMIC DNA]</scope>
    <source>
        <strain evidence="3">190</strain>
    </source>
</reference>
<protein>
    <recommendedName>
        <fullName evidence="1">Glycosyltransferase 2-like domain-containing protein</fullName>
    </recommendedName>
</protein>
<proteinExistence type="predicted"/>
<name>A0A2S9V8P4_9ALTE</name>
<gene>
    <name evidence="2" type="ORF">C6Y40_15480</name>
</gene>
<sequence>MDIVVKQKTTTPSPEVQQIMLAIQSFFDKEFYLSQVELDDKSLALQHYVEEGWRDGFDPCDWFSVSHYLAQNEDVATHNVEPFFHYLSSGKDENRVIAVSARKVNPAILDSALVEQTSPVFKEDSKEEDSKEEDSILDSDEKYIERIIEENFDAKFYEDNFDIGELSAIEHFITKGWKFGYDPCDWFSIKAYLKLNPDVQKLKVNPFFHYINYGQKENRPYKPSKFKASEDWHKIIRKLLDKELDEAFYRTRYQLAENESAVEHFITASRTVNLDPCPWFSCEKYLELNPELEGLNIPPFIHFITDGIEENLEFFEGMDTSKEKPKPISPQASLERFESSALCDIARKLLQSKNESFNNNWLNWTRKLKTVNQPPAFIKSHVELAVNFSNGEDGVLLGWLIKEGSPVIWAEDEADNIWFFDNDRRVFHIARPDVYQAFMQSEFELQSNEFGFVMRLPNCASSGTITLKCLSRLGVHILGSQTIEPIGYNPVNIANWMFGITTPKQQLAKRFIELDIPIIDKAITTQRILQQNLKHNVLQYGEPVHAPEVSIIIPLYGRIDFIENQMLCFEKDPFISQQCELIYVIDDPRIEANVAEQAEFISRLYGIPFKTVYGSANRGFSGANNLGAEYATGSHLLFLNSDVFPNHTGWLEEMLSTLQANPEIGVIAPRLLFADGSLQHAGIEFKYRTDLSIWINHHPQMGLAPELDANQKLTYLPAVTGACMLIAREDFDAIDGWDTGYLIGDFEDSDLCLKLRSKGKYCAYLPTVNLTHLERQSFSLTGSDDFRTKVVIYNATRHQTRWGELLAESV</sequence>
<evidence type="ECO:0000259" key="1">
    <source>
        <dbReference type="Pfam" id="PF00535"/>
    </source>
</evidence>
<dbReference type="PANTHER" id="PTHR43179">
    <property type="entry name" value="RHAMNOSYLTRANSFERASE WBBL"/>
    <property type="match status" value="1"/>
</dbReference>
<dbReference type="Gene3D" id="3.90.550.10">
    <property type="entry name" value="Spore Coat Polysaccharide Biosynthesis Protein SpsA, Chain A"/>
    <property type="match status" value="1"/>
</dbReference>
<dbReference type="Pfam" id="PF00535">
    <property type="entry name" value="Glycos_transf_2"/>
    <property type="match status" value="1"/>
</dbReference>
<organism evidence="2 3">
    <name type="scientific">Alteromonas alba</name>
    <dbReference type="NCBI Taxonomy" id="2079529"/>
    <lineage>
        <taxon>Bacteria</taxon>
        <taxon>Pseudomonadati</taxon>
        <taxon>Pseudomonadota</taxon>
        <taxon>Gammaproteobacteria</taxon>
        <taxon>Alteromonadales</taxon>
        <taxon>Alteromonadaceae</taxon>
        <taxon>Alteromonas/Salinimonas group</taxon>
        <taxon>Alteromonas</taxon>
    </lineage>
</organism>
<dbReference type="AlphaFoldDB" id="A0A2S9V8P4"/>
<evidence type="ECO:0000313" key="2">
    <source>
        <dbReference type="EMBL" id="PRO72685.1"/>
    </source>
</evidence>
<dbReference type="EMBL" id="PVNP01000172">
    <property type="protein sequence ID" value="PRO72685.1"/>
    <property type="molecule type" value="Genomic_DNA"/>
</dbReference>
<feature type="domain" description="Glycosyltransferase 2-like" evidence="1">
    <location>
        <begin position="550"/>
        <end position="681"/>
    </location>
</feature>
<accession>A0A2S9V8P4</accession>
<dbReference type="PANTHER" id="PTHR43179:SF7">
    <property type="entry name" value="RHAMNOSYLTRANSFERASE WBBL"/>
    <property type="match status" value="1"/>
</dbReference>
<dbReference type="OrthoDB" id="9807209at2"/>
<dbReference type="Proteomes" id="UP000238949">
    <property type="component" value="Unassembled WGS sequence"/>
</dbReference>
<keyword evidence="3" id="KW-1185">Reference proteome</keyword>
<dbReference type="InterPro" id="IPR029044">
    <property type="entry name" value="Nucleotide-diphossugar_trans"/>
</dbReference>